<organism evidence="3 4">
    <name type="scientific">Lingula anatina</name>
    <name type="common">Brachiopod</name>
    <name type="synonym">Lingula unguis</name>
    <dbReference type="NCBI Taxonomy" id="7574"/>
    <lineage>
        <taxon>Eukaryota</taxon>
        <taxon>Metazoa</taxon>
        <taxon>Spiralia</taxon>
        <taxon>Lophotrochozoa</taxon>
        <taxon>Brachiopoda</taxon>
        <taxon>Linguliformea</taxon>
        <taxon>Lingulata</taxon>
        <taxon>Lingulida</taxon>
        <taxon>Linguloidea</taxon>
        <taxon>Lingulidae</taxon>
        <taxon>Lingula</taxon>
    </lineage>
</organism>
<evidence type="ECO:0000313" key="4">
    <source>
        <dbReference type="RefSeq" id="XP_013417928.1"/>
    </source>
</evidence>
<dbReference type="OrthoDB" id="9990815at2759"/>
<feature type="compositionally biased region" description="Basic and acidic residues" evidence="1">
    <location>
        <begin position="283"/>
        <end position="294"/>
    </location>
</feature>
<dbReference type="PANTHER" id="PTHR45858:SF5">
    <property type="entry name" value="MOESIN_EZRIN_RADIXIN HOMOLOG 1"/>
    <property type="match status" value="1"/>
</dbReference>
<feature type="region of interest" description="Disordered" evidence="1">
    <location>
        <begin position="175"/>
        <end position="216"/>
    </location>
</feature>
<dbReference type="RefSeq" id="XP_013417928.1">
    <property type="nucleotide sequence ID" value="XM_013562474.2"/>
</dbReference>
<feature type="compositionally biased region" description="Low complexity" evidence="1">
    <location>
        <begin position="821"/>
        <end position="831"/>
    </location>
</feature>
<feature type="compositionally biased region" description="Acidic residues" evidence="1">
    <location>
        <begin position="373"/>
        <end position="382"/>
    </location>
</feature>
<reference evidence="4" key="1">
    <citation type="submission" date="2025-08" db="UniProtKB">
        <authorList>
            <consortium name="RefSeq"/>
        </authorList>
    </citation>
    <scope>IDENTIFICATION</scope>
    <source>
        <tissue evidence="4">Gonads</tissue>
    </source>
</reference>
<feature type="compositionally biased region" description="Low complexity" evidence="1">
    <location>
        <begin position="788"/>
        <end position="799"/>
    </location>
</feature>
<dbReference type="PANTHER" id="PTHR45858">
    <property type="entry name" value="FERM DOMAIN CONTAINING PROTEIN"/>
    <property type="match status" value="1"/>
</dbReference>
<feature type="compositionally biased region" description="Low complexity" evidence="1">
    <location>
        <begin position="600"/>
        <end position="627"/>
    </location>
</feature>
<dbReference type="PROSITE" id="PS50057">
    <property type="entry name" value="FERM_3"/>
    <property type="match status" value="1"/>
</dbReference>
<dbReference type="InParanoid" id="A0A1S3K5L6"/>
<dbReference type="InterPro" id="IPR011993">
    <property type="entry name" value="PH-like_dom_sf"/>
</dbReference>
<dbReference type="AlphaFoldDB" id="A0A1S3K5L6"/>
<feature type="region of interest" description="Disordered" evidence="1">
    <location>
        <begin position="711"/>
        <end position="848"/>
    </location>
</feature>
<feature type="compositionally biased region" description="Polar residues" evidence="1">
    <location>
        <begin position="411"/>
        <end position="421"/>
    </location>
</feature>
<feature type="compositionally biased region" description="Low complexity" evidence="1">
    <location>
        <begin position="504"/>
        <end position="515"/>
    </location>
</feature>
<dbReference type="InterPro" id="IPR051835">
    <property type="entry name" value="RAC1-GEF"/>
</dbReference>
<feature type="compositionally biased region" description="Low complexity" evidence="1">
    <location>
        <begin position="363"/>
        <end position="372"/>
    </location>
</feature>
<sequence length="1058" mass="116768">MTIDCATALLCIECGQTPAEADFNLLDTARKVELYGLRMHPAKDNEGVPLNLAVAHLGIMVFQNSTKINTFSWAKIRKLSFKRRKFLIKLHPEGYGYHKDTVEFCFDSRDECKNFWKKSIEHHAFFRCQSVRTIPRHKTRVISRGSSFRYSGKTQKQLLDYVRENYIKREPFERKTVSVRSTRSVGATPTTSTMNSRDLNYSRGGMSSAASASSGSHVLDISNHNLNASTRVETAEVHDDSSQSGSHSLRSPSNELSPASEGAVPPGSAPHPDRTECNGTVEHTVETSRTDQFRQTEQTNGLAADQNANDNDVIIPGSPPANTEPSVIKQPQTEIELHIDESELNTQVESGEGGRAVLGGGVRSRSVSTSSSESEDEGEQEINSEIEYVLHRRHVSEEGGEGYDEVLVASPGSNTQGNHTPGGTAHKENHSSKSTFKPDEKESQSKGKPTPLHIPIQTDSPSHFEQTIAILRQDASPDKSPVDKSPRRSPIEVVHISKLPPKNSYSSADDSLSPSLEKDILEHLKHKGEEEDKARKESESSDVFDPAEHERKPVTFSSFRAPDIVLVQPSPDLEEADLVTKTVETSDTAGEAEAGDQRSRTSSSSSSSSDETSHQPSTSFSTFKPPSIEIIAATPQPTPTREDMPPLEEERPLIDSDRSDEDLEIVVSRETTVTKEIGQSSVTTVTKTVTMETGSVPPEGSDLMTIISEVMKQEEQELSTQFKQSELPPPPPEMLVSEPAVEGSTEPPPPPPELYVTQSSPQASFDDSREDVTTDTKMEAAPGRKDSFSSSSSSDSSDQSPHEASPEPLFIRESSAEKHSSVTTETSSSSDSDSEEEGEKVEEKELRFMEKVEIIENQYLLEREEEEEEEEGHSQLRDYYMQLGQQQQLVMPPQPDLEDQCDGTKDQYESIEGEVFYDHSSDSDAAHEESPEHDHLDILEGLSPTDPMTSSVELDAIETRVTKGDQRSRNEGSEEKMVSTEPRSPGTARHIVGIQLSPEHKVVARTHVEMHDQDMFLPEDGADDQYHSTQAQVFSNPYAESFTTFYTGGSGSKSKTTQ</sequence>
<evidence type="ECO:0000313" key="3">
    <source>
        <dbReference type="Proteomes" id="UP000085678"/>
    </source>
</evidence>
<dbReference type="SMART" id="SM01196">
    <property type="entry name" value="FERM_C"/>
    <property type="match status" value="1"/>
</dbReference>
<dbReference type="STRING" id="7574.A0A1S3K5L6"/>
<dbReference type="InterPro" id="IPR014847">
    <property type="entry name" value="FA"/>
</dbReference>
<dbReference type="Pfam" id="PF09380">
    <property type="entry name" value="FERM_C"/>
    <property type="match status" value="1"/>
</dbReference>
<feature type="compositionally biased region" description="Polar residues" evidence="1">
    <location>
        <begin position="178"/>
        <end position="199"/>
    </location>
</feature>
<feature type="region of interest" description="Disordered" evidence="1">
    <location>
        <begin position="405"/>
        <end position="663"/>
    </location>
</feature>
<dbReference type="InterPro" id="IPR041788">
    <property type="entry name" value="FARP1/FARP2/FRMD7_FERM_C"/>
</dbReference>
<keyword evidence="3" id="KW-1185">Reference proteome</keyword>
<name>A0A1S3K5L6_LINAN</name>
<feature type="compositionally biased region" description="Polar residues" evidence="1">
    <location>
        <begin position="295"/>
        <end position="310"/>
    </location>
</feature>
<feature type="compositionally biased region" description="Gly residues" evidence="1">
    <location>
        <begin position="351"/>
        <end position="362"/>
    </location>
</feature>
<proteinExistence type="predicted"/>
<dbReference type="Pfam" id="PF08736">
    <property type="entry name" value="FA"/>
    <property type="match status" value="1"/>
</dbReference>
<dbReference type="SMART" id="SM01195">
    <property type="entry name" value="FA"/>
    <property type="match status" value="1"/>
</dbReference>
<evidence type="ECO:0000256" key="1">
    <source>
        <dbReference type="SAM" id="MobiDB-lite"/>
    </source>
</evidence>
<feature type="compositionally biased region" description="Basic and acidic residues" evidence="1">
    <location>
        <begin position="425"/>
        <end position="445"/>
    </location>
</feature>
<dbReference type="Gene3D" id="2.30.29.30">
    <property type="entry name" value="Pleckstrin-homology domain (PH domain)/Phosphotyrosine-binding domain (PTB)"/>
    <property type="match status" value="1"/>
</dbReference>
<feature type="compositionally biased region" description="Polar residues" evidence="1">
    <location>
        <begin position="756"/>
        <end position="765"/>
    </location>
</feature>
<dbReference type="InterPro" id="IPR000299">
    <property type="entry name" value="FERM_domain"/>
</dbReference>
<feature type="region of interest" description="Disordered" evidence="1">
    <location>
        <begin position="343"/>
        <end position="382"/>
    </location>
</feature>
<feature type="compositionally biased region" description="Basic and acidic residues" evidence="1">
    <location>
        <begin position="516"/>
        <end position="539"/>
    </location>
</feature>
<feature type="compositionally biased region" description="Basic and acidic residues" evidence="1">
    <location>
        <begin position="475"/>
        <end position="490"/>
    </location>
</feature>
<feature type="compositionally biased region" description="Basic and acidic residues" evidence="1">
    <location>
        <begin position="917"/>
        <end position="938"/>
    </location>
</feature>
<dbReference type="Proteomes" id="UP000085678">
    <property type="component" value="Unplaced"/>
</dbReference>
<dbReference type="KEGG" id="lak:106179017"/>
<dbReference type="SUPFAM" id="SSF50729">
    <property type="entry name" value="PH domain-like"/>
    <property type="match status" value="1"/>
</dbReference>
<dbReference type="GeneID" id="106179017"/>
<feature type="compositionally biased region" description="Low complexity" evidence="1">
    <location>
        <begin position="202"/>
        <end position="216"/>
    </location>
</feature>
<protein>
    <submittedName>
        <fullName evidence="4">Dentin sialophosphoprotein-like</fullName>
    </submittedName>
</protein>
<feature type="compositionally biased region" description="Polar residues" evidence="1">
    <location>
        <begin position="242"/>
        <end position="257"/>
    </location>
</feature>
<feature type="domain" description="FERM" evidence="2">
    <location>
        <begin position="1"/>
        <end position="130"/>
    </location>
</feature>
<accession>A0A1S3K5L6</accession>
<feature type="region of interest" description="Disordered" evidence="1">
    <location>
        <begin position="232"/>
        <end position="310"/>
    </location>
</feature>
<feature type="compositionally biased region" description="Basic and acidic residues" evidence="1">
    <location>
        <begin position="766"/>
        <end position="787"/>
    </location>
</feature>
<dbReference type="InterPro" id="IPR018980">
    <property type="entry name" value="FERM_PH-like_C"/>
</dbReference>
<dbReference type="GO" id="GO:0005085">
    <property type="term" value="F:guanyl-nucleotide exchange factor activity"/>
    <property type="evidence" value="ECO:0007669"/>
    <property type="project" value="TreeGrafter"/>
</dbReference>
<evidence type="ECO:0000259" key="2">
    <source>
        <dbReference type="PROSITE" id="PS50057"/>
    </source>
</evidence>
<dbReference type="FunFam" id="2.30.29.30:FF:000002">
    <property type="entry name" value="Band 4.1-like protein 5 isoform 1"/>
    <property type="match status" value="1"/>
</dbReference>
<feature type="compositionally biased region" description="Basic and acidic residues" evidence="1">
    <location>
        <begin position="640"/>
        <end position="657"/>
    </location>
</feature>
<feature type="region of interest" description="Disordered" evidence="1">
    <location>
        <begin position="917"/>
        <end position="989"/>
    </location>
</feature>
<feature type="compositionally biased region" description="Basic and acidic residues" evidence="1">
    <location>
        <begin position="957"/>
        <end position="978"/>
    </location>
</feature>
<dbReference type="CDD" id="cd13193">
    <property type="entry name" value="FERM_C_FARP1-like"/>
    <property type="match status" value="1"/>
</dbReference>
<gene>
    <name evidence="4" type="primary">LOC106179017</name>
</gene>